<reference evidence="1 2" key="1">
    <citation type="journal article" date="2014" name="Am. J. Bot.">
        <title>Genome assembly and annotation for red clover (Trifolium pratense; Fabaceae).</title>
        <authorList>
            <person name="Istvanek J."/>
            <person name="Jaros M."/>
            <person name="Krenek A."/>
            <person name="Repkova J."/>
        </authorList>
    </citation>
    <scope>NUCLEOTIDE SEQUENCE [LARGE SCALE GENOMIC DNA]</scope>
    <source>
        <strain evidence="2">cv. Tatra</strain>
        <tissue evidence="1">Young leaves</tissue>
    </source>
</reference>
<sequence>ALMHSLAVLEEAAVEEASNSQWYQREGS</sequence>
<organism evidence="1 2">
    <name type="scientific">Trifolium pratense</name>
    <name type="common">Red clover</name>
    <dbReference type="NCBI Taxonomy" id="57577"/>
    <lineage>
        <taxon>Eukaryota</taxon>
        <taxon>Viridiplantae</taxon>
        <taxon>Streptophyta</taxon>
        <taxon>Embryophyta</taxon>
        <taxon>Tracheophyta</taxon>
        <taxon>Spermatophyta</taxon>
        <taxon>Magnoliopsida</taxon>
        <taxon>eudicotyledons</taxon>
        <taxon>Gunneridae</taxon>
        <taxon>Pentapetalae</taxon>
        <taxon>rosids</taxon>
        <taxon>fabids</taxon>
        <taxon>Fabales</taxon>
        <taxon>Fabaceae</taxon>
        <taxon>Papilionoideae</taxon>
        <taxon>50 kb inversion clade</taxon>
        <taxon>NPAAA clade</taxon>
        <taxon>Hologalegina</taxon>
        <taxon>IRL clade</taxon>
        <taxon>Trifolieae</taxon>
        <taxon>Trifolium</taxon>
    </lineage>
</organism>
<reference evidence="1 2" key="2">
    <citation type="journal article" date="2017" name="Front. Plant Sci.">
        <title>Gene Classification and Mining of Molecular Markers Useful in Red Clover (Trifolium pratense) Breeding.</title>
        <authorList>
            <person name="Istvanek J."/>
            <person name="Dluhosova J."/>
            <person name="Dluhos P."/>
            <person name="Patkova L."/>
            <person name="Nedelnik J."/>
            <person name="Repkova J."/>
        </authorList>
    </citation>
    <scope>NUCLEOTIDE SEQUENCE [LARGE SCALE GENOMIC DNA]</scope>
    <source>
        <strain evidence="2">cv. Tatra</strain>
        <tissue evidence="1">Young leaves</tissue>
    </source>
</reference>
<protein>
    <submittedName>
        <fullName evidence="1">Uncharacterized protein</fullName>
    </submittedName>
</protein>
<feature type="non-terminal residue" evidence="1">
    <location>
        <position position="1"/>
    </location>
</feature>
<proteinExistence type="predicted"/>
<dbReference type="Proteomes" id="UP000236291">
    <property type="component" value="Unassembled WGS sequence"/>
</dbReference>
<gene>
    <name evidence="1" type="ORF">L195_g062849</name>
</gene>
<evidence type="ECO:0000313" key="1">
    <source>
        <dbReference type="EMBL" id="PNX65950.1"/>
    </source>
</evidence>
<name>A0A2K3KI41_TRIPR</name>
<accession>A0A2K3KI41</accession>
<comment type="caution">
    <text evidence="1">The sequence shown here is derived from an EMBL/GenBank/DDBJ whole genome shotgun (WGS) entry which is preliminary data.</text>
</comment>
<dbReference type="AlphaFoldDB" id="A0A2K3KI41"/>
<evidence type="ECO:0000313" key="2">
    <source>
        <dbReference type="Proteomes" id="UP000236291"/>
    </source>
</evidence>
<dbReference type="EMBL" id="ASHM01187314">
    <property type="protein sequence ID" value="PNX65950.1"/>
    <property type="molecule type" value="Genomic_DNA"/>
</dbReference>